<reference evidence="3" key="1">
    <citation type="journal article" date="2016" name="Front. Microbiol.">
        <title>Genome Sequence of the Piezophilic, Mesophilic Sulfate-Reducing Bacterium Desulfovibrio indicus J2T.</title>
        <authorList>
            <person name="Cao J."/>
            <person name="Maignien L."/>
            <person name="Shao Z."/>
            <person name="Alain K."/>
            <person name="Jebbar M."/>
        </authorList>
    </citation>
    <scope>NUCLEOTIDE SEQUENCE</scope>
    <source>
        <strain evidence="3">JCM 32048</strain>
    </source>
</reference>
<dbReference type="InterPro" id="IPR036465">
    <property type="entry name" value="vWFA_dom_sf"/>
</dbReference>
<dbReference type="Gene3D" id="3.40.50.410">
    <property type="entry name" value="von Willebrand factor, type A domain"/>
    <property type="match status" value="1"/>
</dbReference>
<feature type="transmembrane region" description="Helical" evidence="1">
    <location>
        <begin position="12"/>
        <end position="29"/>
    </location>
</feature>
<gene>
    <name evidence="3" type="ORF">MPEAHAMD_5891</name>
</gene>
<dbReference type="EMBL" id="BPQJ01000045">
    <property type="protein sequence ID" value="GJD65696.1"/>
    <property type="molecule type" value="Genomic_DNA"/>
</dbReference>
<organism evidence="3 4">
    <name type="scientific">Methylobacterium frigidaeris</name>
    <dbReference type="NCBI Taxonomy" id="2038277"/>
    <lineage>
        <taxon>Bacteria</taxon>
        <taxon>Pseudomonadati</taxon>
        <taxon>Pseudomonadota</taxon>
        <taxon>Alphaproteobacteria</taxon>
        <taxon>Hyphomicrobiales</taxon>
        <taxon>Methylobacteriaceae</taxon>
        <taxon>Methylobacterium</taxon>
    </lineage>
</organism>
<dbReference type="SUPFAM" id="SSF53300">
    <property type="entry name" value="vWA-like"/>
    <property type="match status" value="1"/>
</dbReference>
<dbReference type="PANTHER" id="PTHR22550">
    <property type="entry name" value="SPORE GERMINATION PROTEIN"/>
    <property type="match status" value="1"/>
</dbReference>
<keyword evidence="4" id="KW-1185">Reference proteome</keyword>
<comment type="caution">
    <text evidence="3">The sequence shown here is derived from an EMBL/GenBank/DDBJ whole genome shotgun (WGS) entry which is preliminary data.</text>
</comment>
<proteinExistence type="predicted"/>
<sequence length="308" mass="32141">MTGVLADFHVLRPWALVLLVPAAALWWLTRARADTTMRWREVIAPDLLPLLTAPGGERGRITPAAMLALAWILGTVAVAGPTWTREPVPFAAPQPPVMLVLRVTPSMQTADVAPTRADRAWQKASDLLALREGAAAGLVAYSGSAHLVLPPTPDTSVLLSSFRALSPEVMPVEGDRLAEAVSLAARTLASGGQGGSILVLADAVAPAQDALLRAAGGAGAPPITLLAMVPPDQTTVSLEGAAAALDAGLVPLSPDDADVRRIARRLDVARASVGDPASERWAETGYWLTPLLAALVAGWFRRGWVLAS</sequence>
<keyword evidence="1" id="KW-1133">Transmembrane helix</keyword>
<keyword evidence="1" id="KW-0472">Membrane</keyword>
<dbReference type="Pfam" id="PF13519">
    <property type="entry name" value="VWA_2"/>
    <property type="match status" value="1"/>
</dbReference>
<evidence type="ECO:0000313" key="4">
    <source>
        <dbReference type="Proteomes" id="UP001055286"/>
    </source>
</evidence>
<name>A0AA37M8B5_9HYPH</name>
<accession>A0AA37M8B5</accession>
<evidence type="ECO:0000259" key="2">
    <source>
        <dbReference type="Pfam" id="PF13519"/>
    </source>
</evidence>
<feature type="transmembrane region" description="Helical" evidence="1">
    <location>
        <begin position="64"/>
        <end position="83"/>
    </location>
</feature>
<evidence type="ECO:0000313" key="3">
    <source>
        <dbReference type="EMBL" id="GJD65696.1"/>
    </source>
</evidence>
<protein>
    <recommendedName>
        <fullName evidence="2">VWFA domain-containing protein</fullName>
    </recommendedName>
</protein>
<reference evidence="3" key="2">
    <citation type="submission" date="2021-08" db="EMBL/GenBank/DDBJ databases">
        <authorList>
            <person name="Tani A."/>
            <person name="Ola A."/>
            <person name="Ogura Y."/>
            <person name="Katsura K."/>
            <person name="Hayashi T."/>
        </authorList>
    </citation>
    <scope>NUCLEOTIDE SEQUENCE</scope>
    <source>
        <strain evidence="3">JCM 32048</strain>
    </source>
</reference>
<dbReference type="PANTHER" id="PTHR22550:SF14">
    <property type="entry name" value="VWFA DOMAIN-CONTAINING PROTEIN"/>
    <property type="match status" value="1"/>
</dbReference>
<keyword evidence="1" id="KW-0812">Transmembrane</keyword>
<dbReference type="InterPro" id="IPR050768">
    <property type="entry name" value="UPF0353/GerABKA_families"/>
</dbReference>
<dbReference type="InterPro" id="IPR002035">
    <property type="entry name" value="VWF_A"/>
</dbReference>
<dbReference type="AlphaFoldDB" id="A0AA37M8B5"/>
<evidence type="ECO:0000256" key="1">
    <source>
        <dbReference type="SAM" id="Phobius"/>
    </source>
</evidence>
<dbReference type="Proteomes" id="UP001055286">
    <property type="component" value="Unassembled WGS sequence"/>
</dbReference>
<feature type="domain" description="VWFA" evidence="2">
    <location>
        <begin position="97"/>
        <end position="203"/>
    </location>
</feature>
<dbReference type="RefSeq" id="WP_238193073.1">
    <property type="nucleotide sequence ID" value="NZ_BPQJ01000045.1"/>
</dbReference>